<dbReference type="Gene3D" id="2.130.10.130">
    <property type="entry name" value="Integrin alpha, N-terminal"/>
    <property type="match status" value="2"/>
</dbReference>
<dbReference type="InterPro" id="IPR027039">
    <property type="entry name" value="Crtac1"/>
</dbReference>
<evidence type="ECO:0000259" key="3">
    <source>
        <dbReference type="Pfam" id="PF07593"/>
    </source>
</evidence>
<accession>A0ABU2YIE2</accession>
<evidence type="ECO:0000256" key="2">
    <source>
        <dbReference type="SAM" id="SignalP"/>
    </source>
</evidence>
<dbReference type="InterPro" id="IPR011519">
    <property type="entry name" value="UnbV_ASPIC"/>
</dbReference>
<dbReference type="Pfam" id="PF07593">
    <property type="entry name" value="UnbV_ASPIC"/>
    <property type="match status" value="1"/>
</dbReference>
<feature type="chain" id="PRO_5046196163" evidence="2">
    <location>
        <begin position="19"/>
        <end position="570"/>
    </location>
</feature>
<organism evidence="5 6">
    <name type="scientific">Microcosmobacter mediterraneus</name>
    <dbReference type="NCBI Taxonomy" id="3075607"/>
    <lineage>
        <taxon>Bacteria</taxon>
        <taxon>Pseudomonadati</taxon>
        <taxon>Bacteroidota</taxon>
        <taxon>Flavobacteriia</taxon>
        <taxon>Flavobacteriales</taxon>
        <taxon>Flavobacteriaceae</taxon>
        <taxon>Microcosmobacter</taxon>
    </lineage>
</organism>
<evidence type="ECO:0000259" key="4">
    <source>
        <dbReference type="Pfam" id="PF18962"/>
    </source>
</evidence>
<dbReference type="Pfam" id="PF18962">
    <property type="entry name" value="Por_Secre_tail"/>
    <property type="match status" value="1"/>
</dbReference>
<dbReference type="InterPro" id="IPR026444">
    <property type="entry name" value="Secre_tail"/>
</dbReference>
<evidence type="ECO:0000313" key="6">
    <source>
        <dbReference type="Proteomes" id="UP001259492"/>
    </source>
</evidence>
<dbReference type="SUPFAM" id="SSF69318">
    <property type="entry name" value="Integrin alpha N-terminal domain"/>
    <property type="match status" value="1"/>
</dbReference>
<dbReference type="InterPro" id="IPR013517">
    <property type="entry name" value="FG-GAP"/>
</dbReference>
<name>A0ABU2YIE2_9FLAO</name>
<keyword evidence="6" id="KW-1185">Reference proteome</keyword>
<feature type="domain" description="Secretion system C-terminal sorting" evidence="4">
    <location>
        <begin position="502"/>
        <end position="565"/>
    </location>
</feature>
<protein>
    <submittedName>
        <fullName evidence="5">FG-GAP-like repeat-containing protein</fullName>
    </submittedName>
</protein>
<evidence type="ECO:0000256" key="1">
    <source>
        <dbReference type="ARBA" id="ARBA00022729"/>
    </source>
</evidence>
<feature type="domain" description="ASPIC/UnbV" evidence="3">
    <location>
        <begin position="414"/>
        <end position="480"/>
    </location>
</feature>
<dbReference type="EMBL" id="JAVRIA010000002">
    <property type="protein sequence ID" value="MDT0557949.1"/>
    <property type="molecule type" value="Genomic_DNA"/>
</dbReference>
<dbReference type="Pfam" id="PF13517">
    <property type="entry name" value="FG-GAP_3"/>
    <property type="match status" value="3"/>
</dbReference>
<dbReference type="NCBIfam" id="TIGR04183">
    <property type="entry name" value="Por_Secre_tail"/>
    <property type="match status" value="1"/>
</dbReference>
<evidence type="ECO:0000313" key="5">
    <source>
        <dbReference type="EMBL" id="MDT0557949.1"/>
    </source>
</evidence>
<feature type="signal peptide" evidence="2">
    <location>
        <begin position="1"/>
        <end position="18"/>
    </location>
</feature>
<keyword evidence="1 2" id="KW-0732">Signal</keyword>
<dbReference type="RefSeq" id="WP_311426723.1">
    <property type="nucleotide sequence ID" value="NZ_JAVRIA010000002.1"/>
</dbReference>
<comment type="caution">
    <text evidence="5">The sequence shown here is derived from an EMBL/GenBank/DDBJ whole genome shotgun (WGS) entry which is preliminary data.</text>
</comment>
<gene>
    <name evidence="5" type="ORF">RM697_04790</name>
</gene>
<proteinExistence type="predicted"/>
<dbReference type="PANTHER" id="PTHR16026:SF0">
    <property type="entry name" value="CARTILAGE ACIDIC PROTEIN 1"/>
    <property type="match status" value="1"/>
</dbReference>
<reference evidence="5 6" key="1">
    <citation type="submission" date="2023-09" db="EMBL/GenBank/DDBJ databases">
        <authorList>
            <person name="Rey-Velasco X."/>
        </authorList>
    </citation>
    <scope>NUCLEOTIDE SEQUENCE [LARGE SCALE GENOMIC DNA]</scope>
    <source>
        <strain evidence="5 6">W332</strain>
    </source>
</reference>
<dbReference type="PANTHER" id="PTHR16026">
    <property type="entry name" value="CARTILAGE ACIDIC PROTEIN 1"/>
    <property type="match status" value="1"/>
</dbReference>
<dbReference type="Proteomes" id="UP001259492">
    <property type="component" value="Unassembled WGS sequence"/>
</dbReference>
<sequence>MKLYLSLICMFFSLLVFGQISFQEKATELGIDFSCGTTYIGNGVTFFDADGDGWDDLTFATADSENIQFFKNINGSFVLHSLSGVSVNYQTKQINWVDFDNDGDKDLFVTSDQDLNRLFENQGDFTFIDITEAAGFPNFSFFTYGASWGDYNNDGFLDVFLTNRDETVLTTTPNFLYRNNGDGTFTDVSVEAGFDSDKHLSFCSAFIDYDKDGWQDIYVSNDKLVHYNLMYHNNGDGTFTEVGEATGTNVLIDAMTVTVGDFDNDSWFDIYVTNLGPSAFLKNNGDGTFTDVAESTGTEFNSTGWGAAFLDGDNDTDIDLYVSGSLYNHPIYPSAAFYENMNDGTFTEPENAGFDDDEGYSHSNAIGDINNDGLADFAVTNTNDQNVFLWENTNTENNNWIKINLEGTTSNRDGIGSTIELSCAGNVMYRYTHCGEGYLSQNSGTEFFGLGNGTNIEYLKVKWLSGIEDVFFNVSVNQVLNVVEGSSLSVNEFNSIDVSLTPNPVNSIFKLNSNTIISEIAIYNTLMQRIYSNSENALNFTIDVSEFQSGVYFLQLNAEGREKTIRFIKE</sequence>
<dbReference type="InterPro" id="IPR028994">
    <property type="entry name" value="Integrin_alpha_N"/>
</dbReference>